<name>A0A517ZF45_9PLAN</name>
<dbReference type="Proteomes" id="UP000320496">
    <property type="component" value="Chromosome"/>
</dbReference>
<gene>
    <name evidence="2" type="ORF">Mal4_54880</name>
</gene>
<evidence type="ECO:0000313" key="3">
    <source>
        <dbReference type="Proteomes" id="UP000320496"/>
    </source>
</evidence>
<keyword evidence="3" id="KW-1185">Reference proteome</keyword>
<evidence type="ECO:0000256" key="1">
    <source>
        <dbReference type="SAM" id="Phobius"/>
    </source>
</evidence>
<dbReference type="EMBL" id="CP036275">
    <property type="protein sequence ID" value="QDU41123.1"/>
    <property type="molecule type" value="Genomic_DNA"/>
</dbReference>
<reference evidence="2 3" key="1">
    <citation type="submission" date="2019-02" db="EMBL/GenBank/DDBJ databases">
        <title>Deep-cultivation of Planctomycetes and their phenomic and genomic characterization uncovers novel biology.</title>
        <authorList>
            <person name="Wiegand S."/>
            <person name="Jogler M."/>
            <person name="Boedeker C."/>
            <person name="Pinto D."/>
            <person name="Vollmers J."/>
            <person name="Rivas-Marin E."/>
            <person name="Kohn T."/>
            <person name="Peeters S.H."/>
            <person name="Heuer A."/>
            <person name="Rast P."/>
            <person name="Oberbeckmann S."/>
            <person name="Bunk B."/>
            <person name="Jeske O."/>
            <person name="Meyerdierks A."/>
            <person name="Storesund J.E."/>
            <person name="Kallscheuer N."/>
            <person name="Luecker S."/>
            <person name="Lage O.M."/>
            <person name="Pohl T."/>
            <person name="Merkel B.J."/>
            <person name="Hornburger P."/>
            <person name="Mueller R.-W."/>
            <person name="Bruemmer F."/>
            <person name="Labrenz M."/>
            <person name="Spormann A.M."/>
            <person name="Op den Camp H."/>
            <person name="Overmann J."/>
            <person name="Amann R."/>
            <person name="Jetten M.S.M."/>
            <person name="Mascher T."/>
            <person name="Medema M.H."/>
            <person name="Devos D.P."/>
            <person name="Kaster A.-K."/>
            <person name="Ovreas L."/>
            <person name="Rohde M."/>
            <person name="Galperin M.Y."/>
            <person name="Jogler C."/>
        </authorList>
    </citation>
    <scope>NUCLEOTIDE SEQUENCE [LARGE SCALE GENOMIC DNA]</scope>
    <source>
        <strain evidence="2 3">Mal4</strain>
    </source>
</reference>
<dbReference type="RefSeq" id="WP_145372338.1">
    <property type="nucleotide sequence ID" value="NZ_CP036275.1"/>
</dbReference>
<feature type="transmembrane region" description="Helical" evidence="1">
    <location>
        <begin position="62"/>
        <end position="82"/>
    </location>
</feature>
<dbReference type="KEGG" id="mri:Mal4_54880"/>
<protein>
    <submittedName>
        <fullName evidence="2">Uncharacterized protein</fullName>
    </submittedName>
</protein>
<dbReference type="OrthoDB" id="9941924at2"/>
<proteinExistence type="predicted"/>
<dbReference type="AlphaFoldDB" id="A0A517ZF45"/>
<sequence length="133" mass="14816">MDDHQSGEPLTDSTRAFLLAEHAMLRGEIGNLVGQLVQNEATALIASGAIWSWLATHDWQPAYLPVLFLPAALCILFCLRWLTLEGSISGIAAYLRRVEERLQLQGMGWETHVAKTRRGRLDLEPAPRLSTSH</sequence>
<accession>A0A517ZF45</accession>
<evidence type="ECO:0000313" key="2">
    <source>
        <dbReference type="EMBL" id="QDU41123.1"/>
    </source>
</evidence>
<keyword evidence="1" id="KW-1133">Transmembrane helix</keyword>
<organism evidence="2 3">
    <name type="scientific">Maioricimonas rarisocia</name>
    <dbReference type="NCBI Taxonomy" id="2528026"/>
    <lineage>
        <taxon>Bacteria</taxon>
        <taxon>Pseudomonadati</taxon>
        <taxon>Planctomycetota</taxon>
        <taxon>Planctomycetia</taxon>
        <taxon>Planctomycetales</taxon>
        <taxon>Planctomycetaceae</taxon>
        <taxon>Maioricimonas</taxon>
    </lineage>
</organism>
<keyword evidence="1" id="KW-0812">Transmembrane</keyword>
<keyword evidence="1" id="KW-0472">Membrane</keyword>